<feature type="transmembrane region" description="Helical" evidence="6">
    <location>
        <begin position="75"/>
        <end position="95"/>
    </location>
</feature>
<dbReference type="Pfam" id="PF02653">
    <property type="entry name" value="BPD_transp_2"/>
    <property type="match status" value="1"/>
</dbReference>
<dbReference type="RefSeq" id="WP_074716695.1">
    <property type="nucleotide sequence ID" value="NZ_FNPG01000010.1"/>
</dbReference>
<feature type="transmembrane region" description="Helical" evidence="6">
    <location>
        <begin position="226"/>
        <end position="245"/>
    </location>
</feature>
<feature type="transmembrane region" description="Helical" evidence="6">
    <location>
        <begin position="142"/>
        <end position="164"/>
    </location>
</feature>
<keyword evidence="4 6" id="KW-1133">Transmembrane helix</keyword>
<dbReference type="GO" id="GO:0005886">
    <property type="term" value="C:plasma membrane"/>
    <property type="evidence" value="ECO:0007669"/>
    <property type="project" value="UniProtKB-SubCell"/>
</dbReference>
<dbReference type="InterPro" id="IPR001851">
    <property type="entry name" value="ABC_transp_permease"/>
</dbReference>
<organism evidence="7 8">
    <name type="scientific">Lachnobacterium bovis DSM 14045</name>
    <dbReference type="NCBI Taxonomy" id="1122142"/>
    <lineage>
        <taxon>Bacteria</taxon>
        <taxon>Bacillati</taxon>
        <taxon>Bacillota</taxon>
        <taxon>Clostridia</taxon>
        <taxon>Lachnospirales</taxon>
        <taxon>Lachnospiraceae</taxon>
        <taxon>Lachnobacterium</taxon>
    </lineage>
</organism>
<dbReference type="GO" id="GO:0022857">
    <property type="term" value="F:transmembrane transporter activity"/>
    <property type="evidence" value="ECO:0007669"/>
    <property type="project" value="InterPro"/>
</dbReference>
<gene>
    <name evidence="7" type="ORF">SAMN02910414_00996</name>
</gene>
<dbReference type="PANTHER" id="PTHR32196">
    <property type="entry name" value="ABC TRANSPORTER PERMEASE PROTEIN YPHD-RELATED-RELATED"/>
    <property type="match status" value="1"/>
</dbReference>
<dbReference type="EMBL" id="FNPG01000010">
    <property type="protein sequence ID" value="SDY20235.1"/>
    <property type="molecule type" value="Genomic_DNA"/>
</dbReference>
<keyword evidence="2" id="KW-1003">Cell membrane</keyword>
<feature type="transmembrane region" description="Helical" evidence="6">
    <location>
        <begin position="194"/>
        <end position="214"/>
    </location>
</feature>
<feature type="transmembrane region" description="Helical" evidence="6">
    <location>
        <begin position="252"/>
        <end position="275"/>
    </location>
</feature>
<dbReference type="AlphaFoldDB" id="A0A1H3HYD0"/>
<dbReference type="PANTHER" id="PTHR32196:SF69">
    <property type="entry name" value="BRANCHED-CHAIN AMINO ACID TRANSPORT SYSTEM, PERMEASE PROTEIN"/>
    <property type="match status" value="1"/>
</dbReference>
<proteinExistence type="predicted"/>
<keyword evidence="3 6" id="KW-0812">Transmembrane</keyword>
<evidence type="ECO:0000256" key="3">
    <source>
        <dbReference type="ARBA" id="ARBA00022692"/>
    </source>
</evidence>
<evidence type="ECO:0000256" key="5">
    <source>
        <dbReference type="ARBA" id="ARBA00023136"/>
    </source>
</evidence>
<evidence type="ECO:0000256" key="4">
    <source>
        <dbReference type="ARBA" id="ARBA00022989"/>
    </source>
</evidence>
<dbReference type="Proteomes" id="UP000183918">
    <property type="component" value="Unassembled WGS sequence"/>
</dbReference>
<dbReference type="eggNOG" id="COG4120">
    <property type="taxonomic scope" value="Bacteria"/>
</dbReference>
<feature type="transmembrane region" description="Helical" evidence="6">
    <location>
        <begin position="281"/>
        <end position="299"/>
    </location>
</feature>
<evidence type="ECO:0000313" key="7">
    <source>
        <dbReference type="EMBL" id="SDY20235.1"/>
    </source>
</evidence>
<comment type="subcellular location">
    <subcellularLocation>
        <location evidence="1">Cell membrane</location>
        <topology evidence="1">Multi-pass membrane protein</topology>
    </subcellularLocation>
</comment>
<dbReference type="OrthoDB" id="9778389at2"/>
<reference evidence="7 8" key="1">
    <citation type="submission" date="2016-10" db="EMBL/GenBank/DDBJ databases">
        <authorList>
            <person name="de Groot N.N."/>
        </authorList>
    </citation>
    <scope>NUCLEOTIDE SEQUENCE [LARGE SCALE GENOMIC DNA]</scope>
    <source>
        <strain evidence="7 8">DSM 14045</strain>
    </source>
</reference>
<feature type="transmembrane region" description="Helical" evidence="6">
    <location>
        <begin position="107"/>
        <end position="130"/>
    </location>
</feature>
<protein>
    <submittedName>
        <fullName evidence="7">Putative ABC transport system permease protein</fullName>
    </submittedName>
</protein>
<accession>A0A1H3HYD0</accession>
<sequence>MCTFINLGTSLPNINQLFNALPGNIAQGLIWGLLALGVFITFRLLDFPDMTVDGSFTTGAAVTVIAILNDVPVPLALVIAAVFGIFAGFITGVLHTKFGIPAILSGILTQIALWSINLMIMGSANVAISVDNYSLIISARNLHSAIITGLIFCAVIIAILYWYFGTEQGSAIRATGSNPTMSSASSININLMKIIALCISNALVALAGGLIAQYQGYVAINMGQGAIVIGLAAVIIGEVIGNAILGKKMNFIARLIFIVLGAIIYYAVICIVLWLKMPADSLKLFTAITVAIFLAVPYIKGNRTASFKAAGKRSKLIQEEQKNA</sequence>
<keyword evidence="5 6" id="KW-0472">Membrane</keyword>
<evidence type="ECO:0000313" key="8">
    <source>
        <dbReference type="Proteomes" id="UP000183918"/>
    </source>
</evidence>
<evidence type="ECO:0000256" key="1">
    <source>
        <dbReference type="ARBA" id="ARBA00004651"/>
    </source>
</evidence>
<name>A0A1H3HYD0_9FIRM</name>
<feature type="transmembrane region" description="Helical" evidence="6">
    <location>
        <begin position="25"/>
        <end position="45"/>
    </location>
</feature>
<dbReference type="STRING" id="1122142.SAMN02910414_00996"/>
<dbReference type="CDD" id="cd06574">
    <property type="entry name" value="TM_PBP1_branched-chain-AA_like"/>
    <property type="match status" value="1"/>
</dbReference>
<evidence type="ECO:0000256" key="2">
    <source>
        <dbReference type="ARBA" id="ARBA00022475"/>
    </source>
</evidence>
<keyword evidence="8" id="KW-1185">Reference proteome</keyword>
<evidence type="ECO:0000256" key="6">
    <source>
        <dbReference type="SAM" id="Phobius"/>
    </source>
</evidence>